<dbReference type="Pfam" id="PF18738">
    <property type="entry name" value="HEPN_DZIP3"/>
    <property type="match status" value="1"/>
</dbReference>
<dbReference type="EMBL" id="LSMT01000277">
    <property type="protein sequence ID" value="PFX21435.1"/>
    <property type="molecule type" value="Genomic_DNA"/>
</dbReference>
<feature type="domain" description="COR" evidence="2">
    <location>
        <begin position="512"/>
        <end position="670"/>
    </location>
</feature>
<proteinExistence type="predicted"/>
<keyword evidence="1" id="KW-0677">Repeat</keyword>
<accession>A0A2B4RYW6</accession>
<organism evidence="4 5">
    <name type="scientific">Stylophora pistillata</name>
    <name type="common">Smooth cauliflower coral</name>
    <dbReference type="NCBI Taxonomy" id="50429"/>
    <lineage>
        <taxon>Eukaryota</taxon>
        <taxon>Metazoa</taxon>
        <taxon>Cnidaria</taxon>
        <taxon>Anthozoa</taxon>
        <taxon>Hexacorallia</taxon>
        <taxon>Scleractinia</taxon>
        <taxon>Astrocoeniina</taxon>
        <taxon>Pocilloporidae</taxon>
        <taxon>Stylophora</taxon>
    </lineage>
</organism>
<feature type="domain" description="DZIP3-like HEPN" evidence="3">
    <location>
        <begin position="50"/>
        <end position="196"/>
    </location>
</feature>
<comment type="caution">
    <text evidence="4">The sequence shown here is derived from an EMBL/GenBank/DDBJ whole genome shotgun (WGS) entry which is preliminary data.</text>
</comment>
<sequence length="1029" mass="116866">MKFLEGDDTMATASSLFKSEEKANYYRLYCLLSDVGSQVLRNTFQRVRPPGALEWFSADPQRHAKLLSFRQKEVISLSDWDKLYPAVSSSVTSDEFKIELLGILLVSICNLDAPATGWNRFPPMSDSSVQADITRLRFYHYNVIGSYPIQASINDALFNICWKNVKMVLLRLGGAVYEDPINHYRNKTLEDVDERVYREFPREPRKGSLYNMYKTLQKSLTLGGSEAVKATARKRDTVPAEIFARGPFTPYAYRGALMEGKAKKLDFPGTSFDHIIARAVANDLTGDNETTGATSGFPTRVEGTPEAHHDLRISPENCGATCNNTRSNDQQEIDSILFDFGGQLVYYVTHPLFLTPRAIYLLTYDLSRNPNDRASQWMTEGRSTKREESLCLDTNWDYLDSWLSSVASLANQSCLNEASSRNSENMPEKLPAVLLVCTHADRPYCTNTASSLAAGIFESLQGKPYSGHLYKGVFAVDNTKSGRWFWCPEVKRLRKAILDVANELPHSEEDLPIKWLKFEKELKAKVEEGHRWITFESARQTAFGRCHISDEKEFLKLMNYLHNQRIVIHFANTLSLNELVVLDIQWLIDVFKKVITVEPHGVEGSQCRERWLKFAKTGILDEELLEHLWGDLNKQKETIQSLTKIMEKFSLMCTWPSLNGRKQYLVPSMLISHPSEEVKSLVASSRLPSLYISFHSCQVPTSLFPRMVLQFYQWCSEEWPNLYQPQLYHNFARFLILPEEGCSIILLSHSSFIEVVAHQATGICDASNGSGGNSDFPTSVTEHTSDVLVARAVRRQLVLMLECMRKEFPWLKDMKWKLKVLCSVCCRGNSVIYCRDHGVKGCKKEQCLHFWSEANFATDQQFVVCDRSACAADLRLDIRKFAPWFNFLEVQVKTCNYQVQVDRDWCSSKKLSSSKEKEAKELVLSSGAIDFLHSTSNASSVVVPILNKLQLSQEALTNPLPETTRIVRSLVRVAKRENRYDVVKHLKEMTPAGTAGPILPEELDLLNISPSKLKELAINLCGKTVNYPS</sequence>
<dbReference type="Gene3D" id="1.10.10.10">
    <property type="entry name" value="Winged helix-like DNA-binding domain superfamily/Winged helix DNA-binding domain"/>
    <property type="match status" value="1"/>
</dbReference>
<protein>
    <submittedName>
        <fullName evidence="4">Putative serine/threonine-protein kinase roco4</fullName>
    </submittedName>
</protein>
<dbReference type="Gene3D" id="3.40.50.300">
    <property type="entry name" value="P-loop containing nucleotide triphosphate hydrolases"/>
    <property type="match status" value="1"/>
</dbReference>
<keyword evidence="4" id="KW-0808">Transferase</keyword>
<dbReference type="PANTHER" id="PTHR47679">
    <property type="entry name" value="PROTEIN TORNADO 1"/>
    <property type="match status" value="1"/>
</dbReference>
<dbReference type="GO" id="GO:0016301">
    <property type="term" value="F:kinase activity"/>
    <property type="evidence" value="ECO:0007669"/>
    <property type="project" value="UniProtKB-KW"/>
</dbReference>
<dbReference type="PANTHER" id="PTHR47679:SF2">
    <property type="entry name" value="C-TERMINAL OF ROC (COR) DOMAIN-CONTAINING PROTEIN"/>
    <property type="match status" value="1"/>
</dbReference>
<keyword evidence="5" id="KW-1185">Reference proteome</keyword>
<evidence type="ECO:0000256" key="1">
    <source>
        <dbReference type="ARBA" id="ARBA00022737"/>
    </source>
</evidence>
<dbReference type="Proteomes" id="UP000225706">
    <property type="component" value="Unassembled WGS sequence"/>
</dbReference>
<evidence type="ECO:0000259" key="3">
    <source>
        <dbReference type="Pfam" id="PF18738"/>
    </source>
</evidence>
<evidence type="ECO:0000259" key="2">
    <source>
        <dbReference type="Pfam" id="PF16095"/>
    </source>
</evidence>
<evidence type="ECO:0000313" key="5">
    <source>
        <dbReference type="Proteomes" id="UP000225706"/>
    </source>
</evidence>
<keyword evidence="4" id="KW-0418">Kinase</keyword>
<dbReference type="InterPro" id="IPR032171">
    <property type="entry name" value="COR-A"/>
</dbReference>
<gene>
    <name evidence="4" type="primary">roco4</name>
    <name evidence="4" type="ORF">AWC38_SpisGene14073</name>
</gene>
<dbReference type="Pfam" id="PF08477">
    <property type="entry name" value="Roc"/>
    <property type="match status" value="1"/>
</dbReference>
<dbReference type="OrthoDB" id="5972881at2759"/>
<evidence type="ECO:0000313" key="4">
    <source>
        <dbReference type="EMBL" id="PFX21435.1"/>
    </source>
</evidence>
<dbReference type="InterPro" id="IPR036388">
    <property type="entry name" value="WH-like_DNA-bd_sf"/>
</dbReference>
<dbReference type="Pfam" id="PF16095">
    <property type="entry name" value="COR-A"/>
    <property type="match status" value="1"/>
</dbReference>
<dbReference type="AlphaFoldDB" id="A0A2B4RYW6"/>
<reference evidence="5" key="1">
    <citation type="journal article" date="2017" name="bioRxiv">
        <title>Comparative analysis of the genomes of Stylophora pistillata and Acropora digitifera provides evidence for extensive differences between species of corals.</title>
        <authorList>
            <person name="Voolstra C.R."/>
            <person name="Li Y."/>
            <person name="Liew Y.J."/>
            <person name="Baumgarten S."/>
            <person name="Zoccola D."/>
            <person name="Flot J.-F."/>
            <person name="Tambutte S."/>
            <person name="Allemand D."/>
            <person name="Aranda M."/>
        </authorList>
    </citation>
    <scope>NUCLEOTIDE SEQUENCE [LARGE SCALE GENOMIC DNA]</scope>
</reference>
<name>A0A2B4RYW6_STYPI</name>
<dbReference type="InterPro" id="IPR041249">
    <property type="entry name" value="HEPN_DZIP3"/>
</dbReference>
<dbReference type="InterPro" id="IPR027417">
    <property type="entry name" value="P-loop_NTPase"/>
</dbReference>